<evidence type="ECO:0000313" key="3">
    <source>
        <dbReference type="Proteomes" id="UP001052739"/>
    </source>
</evidence>
<name>A0ABQ3P279_9ACTN</name>
<evidence type="ECO:0000313" key="2">
    <source>
        <dbReference type="EMBL" id="GHI19125.1"/>
    </source>
</evidence>
<feature type="transmembrane region" description="Helical" evidence="1">
    <location>
        <begin position="110"/>
        <end position="127"/>
    </location>
</feature>
<proteinExistence type="predicted"/>
<dbReference type="EMBL" id="BNDW01000004">
    <property type="protein sequence ID" value="GHI19125.1"/>
    <property type="molecule type" value="Genomic_DNA"/>
</dbReference>
<keyword evidence="1" id="KW-0472">Membrane</keyword>
<dbReference type="Proteomes" id="UP001052739">
    <property type="component" value="Unassembled WGS sequence"/>
</dbReference>
<protein>
    <recommendedName>
        <fullName evidence="4">Integral membrane protein</fullName>
    </recommendedName>
</protein>
<keyword evidence="1" id="KW-1133">Transmembrane helix</keyword>
<dbReference type="RefSeq" id="WP_372470189.1">
    <property type="nucleotide sequence ID" value="NZ_BNBS01000082.1"/>
</dbReference>
<feature type="transmembrane region" description="Helical" evidence="1">
    <location>
        <begin position="53"/>
        <end position="74"/>
    </location>
</feature>
<feature type="transmembrane region" description="Helical" evidence="1">
    <location>
        <begin position="86"/>
        <end position="104"/>
    </location>
</feature>
<evidence type="ECO:0000256" key="1">
    <source>
        <dbReference type="SAM" id="Phobius"/>
    </source>
</evidence>
<gene>
    <name evidence="2" type="ORF">Shyd_04960</name>
</gene>
<sequence>MARRPIAFVTAAVLLVEAPAIVGLNAVMAKFVEVQSMSLDGLDPDHMVTGTWALGIGSGVALLFCALAALVTGIRDRRPGRLGRGLLIGCAVVHGLLGAVAAALVGWTAFAVLMAVVALVVLTLVMYDKEPGAPAPVKAPEPAEA</sequence>
<reference evidence="2" key="1">
    <citation type="submission" date="2024-05" db="EMBL/GenBank/DDBJ databases">
        <title>Whole genome shotgun sequence of Streptomyces hydrogenans NBRC 13475.</title>
        <authorList>
            <person name="Komaki H."/>
            <person name="Tamura T."/>
        </authorList>
    </citation>
    <scope>NUCLEOTIDE SEQUENCE</scope>
    <source>
        <strain evidence="2">NBRC 13475</strain>
    </source>
</reference>
<comment type="caution">
    <text evidence="2">The sequence shown here is derived from an EMBL/GenBank/DDBJ whole genome shotgun (WGS) entry which is preliminary data.</text>
</comment>
<keyword evidence="3" id="KW-1185">Reference proteome</keyword>
<organism evidence="2 3">
    <name type="scientific">Streptomyces hydrogenans</name>
    <dbReference type="NCBI Taxonomy" id="1873719"/>
    <lineage>
        <taxon>Bacteria</taxon>
        <taxon>Bacillati</taxon>
        <taxon>Actinomycetota</taxon>
        <taxon>Actinomycetes</taxon>
        <taxon>Kitasatosporales</taxon>
        <taxon>Streptomycetaceae</taxon>
        <taxon>Streptomyces</taxon>
    </lineage>
</organism>
<keyword evidence="1" id="KW-0812">Transmembrane</keyword>
<accession>A0ABQ3P279</accession>
<evidence type="ECO:0008006" key="4">
    <source>
        <dbReference type="Google" id="ProtNLM"/>
    </source>
</evidence>